<evidence type="ECO:0000313" key="2">
    <source>
        <dbReference type="Proteomes" id="UP000267096"/>
    </source>
</evidence>
<evidence type="ECO:0000313" key="1">
    <source>
        <dbReference type="EMBL" id="VDK29861.1"/>
    </source>
</evidence>
<name>A0A0M3JJX3_ANISI</name>
<proteinExistence type="predicted"/>
<dbReference type="EMBL" id="UYRR01019254">
    <property type="protein sequence ID" value="VDK29861.1"/>
    <property type="molecule type" value="Genomic_DNA"/>
</dbReference>
<dbReference type="AlphaFoldDB" id="A0A0M3JJX3"/>
<evidence type="ECO:0000313" key="3">
    <source>
        <dbReference type="WBParaSite" id="ASIM_0000794501-mRNA-1"/>
    </source>
</evidence>
<protein>
    <submittedName>
        <fullName evidence="3">Serine/threonine protein kinase</fullName>
    </submittedName>
</protein>
<accession>A0A0M3JJX3</accession>
<organism evidence="3">
    <name type="scientific">Anisakis simplex</name>
    <name type="common">Herring worm</name>
    <dbReference type="NCBI Taxonomy" id="6269"/>
    <lineage>
        <taxon>Eukaryota</taxon>
        <taxon>Metazoa</taxon>
        <taxon>Ecdysozoa</taxon>
        <taxon>Nematoda</taxon>
        <taxon>Chromadorea</taxon>
        <taxon>Rhabditida</taxon>
        <taxon>Spirurina</taxon>
        <taxon>Ascaridomorpha</taxon>
        <taxon>Ascaridoidea</taxon>
        <taxon>Anisakidae</taxon>
        <taxon>Anisakis</taxon>
        <taxon>Anisakis simplex complex</taxon>
    </lineage>
</organism>
<dbReference type="WBParaSite" id="ASIM_0000794501-mRNA-1">
    <property type="protein sequence ID" value="ASIM_0000794501-mRNA-1"/>
    <property type="gene ID" value="ASIM_0000794501"/>
</dbReference>
<reference evidence="3" key="1">
    <citation type="submission" date="2017-02" db="UniProtKB">
        <authorList>
            <consortium name="WormBaseParasite"/>
        </authorList>
    </citation>
    <scope>IDENTIFICATION</scope>
</reference>
<dbReference type="Proteomes" id="UP000267096">
    <property type="component" value="Unassembled WGS sequence"/>
</dbReference>
<sequence>MTRNGVKQQPEGWQGGMVVRETVLGWPVIRLGGWDGWLDRECNKELIN</sequence>
<gene>
    <name evidence="1" type="ORF">ASIM_LOCUS7705</name>
</gene>
<reference evidence="1 2" key="2">
    <citation type="submission" date="2018-11" db="EMBL/GenBank/DDBJ databases">
        <authorList>
            <consortium name="Pathogen Informatics"/>
        </authorList>
    </citation>
    <scope>NUCLEOTIDE SEQUENCE [LARGE SCALE GENOMIC DNA]</scope>
</reference>
<keyword evidence="2" id="KW-1185">Reference proteome</keyword>